<dbReference type="SUPFAM" id="SSF55920">
    <property type="entry name" value="Creatinase/aminopeptidase"/>
    <property type="match status" value="1"/>
</dbReference>
<reference evidence="4" key="1">
    <citation type="journal article" date="2014" name="Front. Microbiol.">
        <title>High frequency of phylogenetically diverse reductive dehalogenase-homologous genes in deep subseafloor sedimentary metagenomes.</title>
        <authorList>
            <person name="Kawai M."/>
            <person name="Futagami T."/>
            <person name="Toyoda A."/>
            <person name="Takaki Y."/>
            <person name="Nishi S."/>
            <person name="Hori S."/>
            <person name="Arai W."/>
            <person name="Tsubouchi T."/>
            <person name="Morono Y."/>
            <person name="Uchiyama I."/>
            <person name="Ito T."/>
            <person name="Fujiyama A."/>
            <person name="Inagaki F."/>
            <person name="Takami H."/>
        </authorList>
    </citation>
    <scope>NUCLEOTIDE SEQUENCE</scope>
    <source>
        <strain evidence="4">Expedition CK06-06</strain>
    </source>
</reference>
<dbReference type="InterPro" id="IPR000994">
    <property type="entry name" value="Pept_M24"/>
</dbReference>
<dbReference type="AlphaFoldDB" id="X1MGU8"/>
<dbReference type="GO" id="GO:0046872">
    <property type="term" value="F:metal ion binding"/>
    <property type="evidence" value="ECO:0007669"/>
    <property type="project" value="UniProtKB-KW"/>
</dbReference>
<dbReference type="InterPro" id="IPR036005">
    <property type="entry name" value="Creatinase/aminopeptidase-like"/>
</dbReference>
<evidence type="ECO:0000313" key="4">
    <source>
        <dbReference type="EMBL" id="GAI05579.1"/>
    </source>
</evidence>
<evidence type="ECO:0000259" key="3">
    <source>
        <dbReference type="Pfam" id="PF00557"/>
    </source>
</evidence>
<sequence length="128" mass="13919">SDLSRTICLGSHNDTFNKVYDTVLRAQLAAIATIKRGMMGEEADNLARKVIKQAGYGEAFGHGLGHGVGLAIHERPRLGPNSLEQLVNGMVFTIEPGIYLTDWGGVRIEDTVVMESGKIRVISKARKI</sequence>
<keyword evidence="2" id="KW-0378">Hydrolase</keyword>
<name>X1MGU8_9ZZZZ</name>
<proteinExistence type="predicted"/>
<dbReference type="PANTHER" id="PTHR46112">
    <property type="entry name" value="AMINOPEPTIDASE"/>
    <property type="match status" value="1"/>
</dbReference>
<feature type="non-terminal residue" evidence="4">
    <location>
        <position position="1"/>
    </location>
</feature>
<dbReference type="Gene3D" id="3.90.230.10">
    <property type="entry name" value="Creatinase/methionine aminopeptidase superfamily"/>
    <property type="match status" value="1"/>
</dbReference>
<keyword evidence="1" id="KW-0479">Metal-binding</keyword>
<dbReference type="PANTHER" id="PTHR46112:SF8">
    <property type="entry name" value="CYTOPLASMIC PEPTIDASE PEPQ-RELATED"/>
    <property type="match status" value="1"/>
</dbReference>
<dbReference type="InterPro" id="IPR050659">
    <property type="entry name" value="Peptidase_M24B"/>
</dbReference>
<dbReference type="InterPro" id="IPR001131">
    <property type="entry name" value="Peptidase_M24B_aminopep-P_CS"/>
</dbReference>
<comment type="caution">
    <text evidence="4">The sequence shown here is derived from an EMBL/GenBank/DDBJ whole genome shotgun (WGS) entry which is preliminary data.</text>
</comment>
<dbReference type="PROSITE" id="PS00491">
    <property type="entry name" value="PROLINE_PEPTIDASE"/>
    <property type="match status" value="1"/>
</dbReference>
<evidence type="ECO:0000256" key="1">
    <source>
        <dbReference type="ARBA" id="ARBA00022723"/>
    </source>
</evidence>
<dbReference type="GO" id="GO:0016787">
    <property type="term" value="F:hydrolase activity"/>
    <property type="evidence" value="ECO:0007669"/>
    <property type="project" value="UniProtKB-KW"/>
</dbReference>
<organism evidence="4">
    <name type="scientific">marine sediment metagenome</name>
    <dbReference type="NCBI Taxonomy" id="412755"/>
    <lineage>
        <taxon>unclassified sequences</taxon>
        <taxon>metagenomes</taxon>
        <taxon>ecological metagenomes</taxon>
    </lineage>
</organism>
<protein>
    <recommendedName>
        <fullName evidence="3">Peptidase M24 domain-containing protein</fullName>
    </recommendedName>
</protein>
<dbReference type="EMBL" id="BARV01009918">
    <property type="protein sequence ID" value="GAI05579.1"/>
    <property type="molecule type" value="Genomic_DNA"/>
</dbReference>
<gene>
    <name evidence="4" type="ORF">S06H3_19380</name>
</gene>
<accession>X1MGU8</accession>
<dbReference type="Pfam" id="PF00557">
    <property type="entry name" value="Peptidase_M24"/>
    <property type="match status" value="1"/>
</dbReference>
<feature type="domain" description="Peptidase M24" evidence="3">
    <location>
        <begin position="1"/>
        <end position="114"/>
    </location>
</feature>
<evidence type="ECO:0000256" key="2">
    <source>
        <dbReference type="ARBA" id="ARBA00022801"/>
    </source>
</evidence>